<evidence type="ECO:0000256" key="1">
    <source>
        <dbReference type="SAM" id="SignalP"/>
    </source>
</evidence>
<dbReference type="SMART" id="SM00708">
    <property type="entry name" value="PhBP"/>
    <property type="match status" value="1"/>
</dbReference>
<dbReference type="AlphaFoldDB" id="A0A8F9S115"/>
<organism evidence="2">
    <name type="scientific">Eupeodes corollae</name>
    <dbReference type="NCBI Taxonomy" id="290404"/>
    <lineage>
        <taxon>Eukaryota</taxon>
        <taxon>Metazoa</taxon>
        <taxon>Ecdysozoa</taxon>
        <taxon>Arthropoda</taxon>
        <taxon>Hexapoda</taxon>
        <taxon>Insecta</taxon>
        <taxon>Pterygota</taxon>
        <taxon>Neoptera</taxon>
        <taxon>Endopterygota</taxon>
        <taxon>Diptera</taxon>
        <taxon>Brachycera</taxon>
        <taxon>Muscomorpha</taxon>
        <taxon>Syrphoidea</taxon>
        <taxon>Syrphidae</taxon>
        <taxon>Syrphinae</taxon>
        <taxon>Syrphini</taxon>
        <taxon>Eupeodes</taxon>
        <taxon>Eupeodes</taxon>
    </lineage>
</organism>
<keyword evidence="1" id="KW-0732">Signal</keyword>
<feature type="chain" id="PRO_5034872716" evidence="1">
    <location>
        <begin position="25"/>
        <end position="143"/>
    </location>
</feature>
<evidence type="ECO:0000313" key="2">
    <source>
        <dbReference type="EMBL" id="QYL00043.1"/>
    </source>
</evidence>
<dbReference type="GeneID" id="129946716"/>
<dbReference type="Gene3D" id="1.10.238.20">
    <property type="entry name" value="Pheromone/general odorant binding protein domain"/>
    <property type="match status" value="1"/>
</dbReference>
<dbReference type="CDD" id="cd23992">
    <property type="entry name" value="PBP_GOBP"/>
    <property type="match status" value="1"/>
</dbReference>
<protein>
    <submittedName>
        <fullName evidence="2">OBP17</fullName>
    </submittedName>
</protein>
<dbReference type="KEGG" id="ecoe:129946716"/>
<feature type="signal peptide" evidence="1">
    <location>
        <begin position="1"/>
        <end position="24"/>
    </location>
</feature>
<sequence>MKAISVFVLCTLAVAGKGSAPIEAIDLLRSLSAECLQELGASEAVFDEMMKNLPATSMDIKCLRACIMKQVSVLTPEGKLHKDNALKLVEMHVNGDAEKMKIARAVGDACEGIAVPDDHCEAAELYKMCMVDEAKKHGINEIL</sequence>
<dbReference type="Pfam" id="PF01395">
    <property type="entry name" value="PBP_GOBP"/>
    <property type="match status" value="1"/>
</dbReference>
<name>A0A8F9S115_9MUSC</name>
<dbReference type="GO" id="GO:0005549">
    <property type="term" value="F:odorant binding"/>
    <property type="evidence" value="ECO:0007669"/>
    <property type="project" value="InterPro"/>
</dbReference>
<dbReference type="InterPro" id="IPR006170">
    <property type="entry name" value="PBP/GOBP"/>
</dbReference>
<proteinExistence type="evidence at transcript level"/>
<dbReference type="SUPFAM" id="SSF47565">
    <property type="entry name" value="Insect pheromone/odorant-binding proteins"/>
    <property type="match status" value="1"/>
</dbReference>
<dbReference type="InterPro" id="IPR036728">
    <property type="entry name" value="PBP_GOBP_sf"/>
</dbReference>
<accession>A0A8F9S115</accession>
<dbReference type="OrthoDB" id="6595846at2759"/>
<reference evidence="2" key="1">
    <citation type="submission" date="2020-06" db="EMBL/GenBank/DDBJ databases">
        <authorList>
            <person name="Jia H.R."/>
        </authorList>
    </citation>
    <scope>NUCLEOTIDE SEQUENCE</scope>
</reference>
<dbReference type="EMBL" id="MT585330">
    <property type="protein sequence ID" value="QYL00043.1"/>
    <property type="molecule type" value="mRNA"/>
</dbReference>
<dbReference type="RefSeq" id="XP_055912975.1">
    <property type="nucleotide sequence ID" value="XM_056057000.1"/>
</dbReference>